<organism evidence="2 3">
    <name type="scientific">Flavobacterium jejuense</name>
    <dbReference type="NCBI Taxonomy" id="1544455"/>
    <lineage>
        <taxon>Bacteria</taxon>
        <taxon>Pseudomonadati</taxon>
        <taxon>Bacteroidota</taxon>
        <taxon>Flavobacteriia</taxon>
        <taxon>Flavobacteriales</taxon>
        <taxon>Flavobacteriaceae</taxon>
        <taxon>Flavobacterium</taxon>
    </lineage>
</organism>
<evidence type="ECO:0000313" key="2">
    <source>
        <dbReference type="EMBL" id="NHN26219.1"/>
    </source>
</evidence>
<feature type="chain" id="PRO_5046482124" description="IgGFc-binding protein N-terminal domain-containing protein" evidence="1">
    <location>
        <begin position="18"/>
        <end position="345"/>
    </location>
</feature>
<evidence type="ECO:0000256" key="1">
    <source>
        <dbReference type="SAM" id="SignalP"/>
    </source>
</evidence>
<dbReference type="Proteomes" id="UP000817854">
    <property type="component" value="Unassembled WGS sequence"/>
</dbReference>
<reference evidence="2 3" key="2">
    <citation type="submission" date="2019-05" db="EMBL/GenBank/DDBJ databases">
        <authorList>
            <person name="Lianzixin W."/>
        </authorList>
    </citation>
    <scope>NUCLEOTIDE SEQUENCE [LARGE SCALE GENOMIC DNA]</scope>
    <source>
        <strain evidence="2 3">EC11</strain>
    </source>
</reference>
<sequence>MKTTFLLLILIPYLSFTQIGINTTDPRTMLDVNGAVTYREVSFTVSSNTANINIETSLANITGTATGTVAITAYVPTINGHILTISNNTTGGFDTTFSGTTILKGQTVAFVYTNGAWKTTLGSSVTATDIYNSNGNLTGNRTVTMGANNLTFSGGRTDFQAPVGLGFAKDTRMGIATIYNTSNGDAYGMEKVSAAQTGTTDALRLLTSNFTGSPPHLAFGKYTNATAFTTFARFINSGDFGIAITPTSTFHVNGSIANSITVISADLTLNQNHKTVIIPLGSAFTVTLPAASGISGRIYTIINNSVASKSVTVNYINLAGSSINTINAGSSIEVQSDGINWYQIR</sequence>
<evidence type="ECO:0008006" key="4">
    <source>
        <dbReference type="Google" id="ProtNLM"/>
    </source>
</evidence>
<gene>
    <name evidence="2" type="ORF">FIA58_011075</name>
</gene>
<comment type="caution">
    <text evidence="2">The sequence shown here is derived from an EMBL/GenBank/DDBJ whole genome shotgun (WGS) entry which is preliminary data.</text>
</comment>
<keyword evidence="1" id="KW-0732">Signal</keyword>
<reference evidence="2 3" key="3">
    <citation type="submission" date="2020-02" db="EMBL/GenBank/DDBJ databases">
        <title>Flavobacterium profundi sp. nov., isolated from a deep-sea seamount.</title>
        <authorList>
            <person name="Zhang D.-C."/>
        </authorList>
    </citation>
    <scope>NUCLEOTIDE SEQUENCE [LARGE SCALE GENOMIC DNA]</scope>
    <source>
        <strain evidence="2 3">EC11</strain>
    </source>
</reference>
<reference evidence="3" key="1">
    <citation type="submission" date="2019-05" db="EMBL/GenBank/DDBJ databases">
        <title>Flavobacterium profundi sp. nov., isolated from a deep-sea seamount.</title>
        <authorList>
            <person name="Zhang D.-C."/>
        </authorList>
    </citation>
    <scope>NUCLEOTIDE SEQUENCE [LARGE SCALE GENOMIC DNA]</scope>
    <source>
        <strain evidence="3">EC11</strain>
    </source>
</reference>
<name>A0ABX0IQV6_9FLAO</name>
<protein>
    <recommendedName>
        <fullName evidence="4">IgGFc-binding protein N-terminal domain-containing protein</fullName>
    </recommendedName>
</protein>
<proteinExistence type="predicted"/>
<dbReference type="EMBL" id="VEVQ02000006">
    <property type="protein sequence ID" value="NHN26219.1"/>
    <property type="molecule type" value="Genomic_DNA"/>
</dbReference>
<keyword evidence="3" id="KW-1185">Reference proteome</keyword>
<feature type="signal peptide" evidence="1">
    <location>
        <begin position="1"/>
        <end position="17"/>
    </location>
</feature>
<accession>A0ABX0IQV6</accession>
<evidence type="ECO:0000313" key="3">
    <source>
        <dbReference type="Proteomes" id="UP000817854"/>
    </source>
</evidence>
<dbReference type="RefSeq" id="WP_140962543.1">
    <property type="nucleotide sequence ID" value="NZ_VEVQ02000006.1"/>
</dbReference>